<keyword evidence="2" id="KW-1185">Reference proteome</keyword>
<evidence type="ECO:0000313" key="1">
    <source>
        <dbReference type="EMBL" id="GIH18555.1"/>
    </source>
</evidence>
<sequence length="45" mass="4867">MTFLAAIVGLDGLLAWRGKVFYDFASRLRRNGLHGSHGRLGHAAG</sequence>
<name>A0A8J3QW56_9ACTN</name>
<dbReference type="AlphaFoldDB" id="A0A8J3QW56"/>
<accession>A0A8J3QW56</accession>
<dbReference type="Proteomes" id="UP000642748">
    <property type="component" value="Unassembled WGS sequence"/>
</dbReference>
<reference evidence="1" key="1">
    <citation type="submission" date="2021-01" db="EMBL/GenBank/DDBJ databases">
        <title>Whole genome shotgun sequence of Rugosimonospora africana NBRC 104875.</title>
        <authorList>
            <person name="Komaki H."/>
            <person name="Tamura T."/>
        </authorList>
    </citation>
    <scope>NUCLEOTIDE SEQUENCE</scope>
    <source>
        <strain evidence="1">NBRC 104875</strain>
    </source>
</reference>
<dbReference type="RefSeq" id="WP_203922066.1">
    <property type="nucleotide sequence ID" value="NZ_BONZ01000068.1"/>
</dbReference>
<proteinExistence type="predicted"/>
<organism evidence="1 2">
    <name type="scientific">Rugosimonospora africana</name>
    <dbReference type="NCBI Taxonomy" id="556532"/>
    <lineage>
        <taxon>Bacteria</taxon>
        <taxon>Bacillati</taxon>
        <taxon>Actinomycetota</taxon>
        <taxon>Actinomycetes</taxon>
        <taxon>Micromonosporales</taxon>
        <taxon>Micromonosporaceae</taxon>
        <taxon>Rugosimonospora</taxon>
    </lineage>
</organism>
<gene>
    <name evidence="1" type="ORF">Raf01_67270</name>
</gene>
<comment type="caution">
    <text evidence="1">The sequence shown here is derived from an EMBL/GenBank/DDBJ whole genome shotgun (WGS) entry which is preliminary data.</text>
</comment>
<evidence type="ECO:0000313" key="2">
    <source>
        <dbReference type="Proteomes" id="UP000642748"/>
    </source>
</evidence>
<dbReference type="EMBL" id="BONZ01000068">
    <property type="protein sequence ID" value="GIH18555.1"/>
    <property type="molecule type" value="Genomic_DNA"/>
</dbReference>
<protein>
    <submittedName>
        <fullName evidence="1">Uncharacterized protein</fullName>
    </submittedName>
</protein>